<organism evidence="2 3">
    <name type="scientific">Candidatus Buchananbacteria bacterium RIFCSPHIGHO2_02_FULL_56_16</name>
    <dbReference type="NCBI Taxonomy" id="1797542"/>
    <lineage>
        <taxon>Bacteria</taxon>
        <taxon>Candidatus Buchananiibacteriota</taxon>
    </lineage>
</organism>
<keyword evidence="1" id="KW-1133">Transmembrane helix</keyword>
<dbReference type="STRING" id="1797542.A3J59_03950"/>
<keyword evidence="1" id="KW-0472">Membrane</keyword>
<evidence type="ECO:0000313" key="2">
    <source>
        <dbReference type="EMBL" id="OGY52041.1"/>
    </source>
</evidence>
<comment type="caution">
    <text evidence="2">The sequence shown here is derived from an EMBL/GenBank/DDBJ whole genome shotgun (WGS) entry which is preliminary data.</text>
</comment>
<evidence type="ECO:0000256" key="1">
    <source>
        <dbReference type="SAM" id="Phobius"/>
    </source>
</evidence>
<proteinExistence type="predicted"/>
<keyword evidence="1" id="KW-0812">Transmembrane</keyword>
<name>A0A1G1YIE2_9BACT</name>
<reference evidence="2 3" key="1">
    <citation type="journal article" date="2016" name="Nat. Commun.">
        <title>Thousands of microbial genomes shed light on interconnected biogeochemical processes in an aquifer system.</title>
        <authorList>
            <person name="Anantharaman K."/>
            <person name="Brown C.T."/>
            <person name="Hug L.A."/>
            <person name="Sharon I."/>
            <person name="Castelle C.J."/>
            <person name="Probst A.J."/>
            <person name="Thomas B.C."/>
            <person name="Singh A."/>
            <person name="Wilkins M.J."/>
            <person name="Karaoz U."/>
            <person name="Brodie E.L."/>
            <person name="Williams K.H."/>
            <person name="Hubbard S.S."/>
            <person name="Banfield J.F."/>
        </authorList>
    </citation>
    <scope>NUCLEOTIDE SEQUENCE [LARGE SCALE GENOMIC DNA]</scope>
</reference>
<feature type="transmembrane region" description="Helical" evidence="1">
    <location>
        <begin position="69"/>
        <end position="90"/>
    </location>
</feature>
<gene>
    <name evidence="2" type="ORF">A3J59_03950</name>
</gene>
<evidence type="ECO:0000313" key="3">
    <source>
        <dbReference type="Proteomes" id="UP000177310"/>
    </source>
</evidence>
<accession>A0A1G1YIE2</accession>
<sequence>MRFKQGILNVNRPGYVLLGFAVIAFLVLCASGALAFLHGPSSISAICPTAGHHLELVASLAHASIPQQLAVMAAVFATLLALAVVTAAVLPLTLGFAYQRAVAFEYGSTRDFSYLIRLFASGILHPKNF</sequence>
<dbReference type="EMBL" id="MHIL01000010">
    <property type="protein sequence ID" value="OGY52041.1"/>
    <property type="molecule type" value="Genomic_DNA"/>
</dbReference>
<protein>
    <submittedName>
        <fullName evidence="2">Uncharacterized protein</fullName>
    </submittedName>
</protein>
<dbReference type="AlphaFoldDB" id="A0A1G1YIE2"/>
<dbReference type="Proteomes" id="UP000177310">
    <property type="component" value="Unassembled WGS sequence"/>
</dbReference>